<dbReference type="InterPro" id="IPR023405">
    <property type="entry name" value="Topo_IA_core_domain"/>
</dbReference>
<dbReference type="InterPro" id="IPR006171">
    <property type="entry name" value="TOPRIM_dom"/>
</dbReference>
<dbReference type="NCBIfam" id="NF005829">
    <property type="entry name" value="PRK07726.1"/>
    <property type="match status" value="1"/>
</dbReference>
<evidence type="ECO:0000313" key="17">
    <source>
        <dbReference type="Proteomes" id="UP000525652"/>
    </source>
</evidence>
<dbReference type="PROSITE" id="PS52039">
    <property type="entry name" value="TOPO_IA_2"/>
    <property type="match status" value="1"/>
</dbReference>
<dbReference type="InterPro" id="IPR013826">
    <property type="entry name" value="Topo_IA_cen_sub3"/>
</dbReference>
<dbReference type="CDD" id="cd03362">
    <property type="entry name" value="TOPRIM_TopoIA_TopoIII"/>
    <property type="match status" value="1"/>
</dbReference>
<feature type="region of interest" description="Disordered" evidence="13">
    <location>
        <begin position="462"/>
        <end position="490"/>
    </location>
</feature>
<evidence type="ECO:0000256" key="12">
    <source>
        <dbReference type="ARBA" id="ARBA00032877"/>
    </source>
</evidence>
<accession>A0A7X1B161</accession>
<name>A0A7X1B161_9BACT</name>
<dbReference type="InterPro" id="IPR003601">
    <property type="entry name" value="Topo_IA_2"/>
</dbReference>
<feature type="compositionally biased region" description="Basic residues" evidence="13">
    <location>
        <begin position="821"/>
        <end position="837"/>
    </location>
</feature>
<evidence type="ECO:0000256" key="6">
    <source>
        <dbReference type="ARBA" id="ARBA00023029"/>
    </source>
</evidence>
<dbReference type="InterPro" id="IPR023406">
    <property type="entry name" value="Topo_IA_AS"/>
</dbReference>
<evidence type="ECO:0000256" key="9">
    <source>
        <dbReference type="ARBA" id="ARBA00030003"/>
    </source>
</evidence>
<dbReference type="InterPro" id="IPR000380">
    <property type="entry name" value="Topo_IA"/>
</dbReference>
<dbReference type="Gene3D" id="1.10.460.10">
    <property type="entry name" value="Topoisomerase I, domain 2"/>
    <property type="match status" value="1"/>
</dbReference>
<dbReference type="Pfam" id="PF01131">
    <property type="entry name" value="Topoisom_bac"/>
    <property type="match status" value="1"/>
</dbReference>
<dbReference type="InterPro" id="IPR025589">
    <property type="entry name" value="Toprim_C_rpt"/>
</dbReference>
<dbReference type="Proteomes" id="UP000525652">
    <property type="component" value="Unassembled WGS sequence"/>
</dbReference>
<dbReference type="PRINTS" id="PR00417">
    <property type="entry name" value="PRTPISMRASEI"/>
</dbReference>
<dbReference type="NCBIfam" id="TIGR01056">
    <property type="entry name" value="topB"/>
    <property type="match status" value="1"/>
</dbReference>
<evidence type="ECO:0000256" key="8">
    <source>
        <dbReference type="ARBA" id="ARBA00023235"/>
    </source>
</evidence>
<dbReference type="GO" id="GO:0006281">
    <property type="term" value="P:DNA repair"/>
    <property type="evidence" value="ECO:0007669"/>
    <property type="project" value="TreeGrafter"/>
</dbReference>
<sequence>MKKLVIAEKPSVAGDLAKVLGRVPKTGDFYENDEWVISSALGHLVELKMPQEIDKAYSKWTLDNLPIIPKTFGTKPVEKTKKKLQELKKLMKRPDVGTIINACDAGREGELIFTLILDQAKVKKDIKRLWMMSMTPDAIRRAFEQLREGDSMQNLQDAARSRQEADWLVGLNATRGATVTFGRRGGTAANVGRVQTPTLAMVCDREKEIRNFVPRSYWEIIADFSLETGTYKGTYQRPGFKKDETNPHDRVSRIWEKPDAERIAEEVRNGGEASVTEKKKRSKQAAPRLYDLTTLQREANNRYGFSAANTLSIAQALYERHKMLTYPRTDSRALPEDYGSSCRDAMAQLPDTYKPHVDYILSENRIDPKDKRVFNNKKISDHFAIIPTDQKPRSLNDAEQKIYDMVVRRFLAVFHPPAEYDVTTRESVVAGHTFRTDGKVLAEPGWLAVYGKSTGAADTIPALPKDQEQPVPAGVDSVEVKEDQTRPPPRYSEATLLSAMENAGKQVEDDDLAEAMRERGLGTPATRAGILDNLVHQKYLEKDGKELLPSPKGEALIDFLRTFDIEHLTSPALTGEWEYRLKQVEEGHLDRKEFMKGIEDITRQITDALKNPPPPIESSLKSITNDENLQETFKAYVSTDTVSVNNRKIPALQVNKVIGNRAITEEEVAELLEKKQIGPLDGFRSKMGKAFSAILKLVQKDNGSWRVELDFGDSGDGEAGEVDISNAEVVGECPICGAPVHEAPNAYICAERAKDRDNCDFQFGRNILGKTIERPVFQKLLTDGKTDLVEGFRSNRTKRKFDAFLVLKEKGKLGFEFPPRPAKKAAKKATKKQAKSS</sequence>
<evidence type="ECO:0000313" key="16">
    <source>
        <dbReference type="EMBL" id="MBC2603564.1"/>
    </source>
</evidence>
<dbReference type="SMART" id="SM00437">
    <property type="entry name" value="TOP1Ac"/>
    <property type="match status" value="1"/>
</dbReference>
<organism evidence="16 17">
    <name type="scientific">Puniceicoccus vermicola</name>
    <dbReference type="NCBI Taxonomy" id="388746"/>
    <lineage>
        <taxon>Bacteria</taxon>
        <taxon>Pseudomonadati</taxon>
        <taxon>Verrucomicrobiota</taxon>
        <taxon>Opitutia</taxon>
        <taxon>Puniceicoccales</taxon>
        <taxon>Puniceicoccaceae</taxon>
        <taxon>Puniceicoccus</taxon>
    </lineage>
</organism>
<comment type="caution">
    <text evidence="16">The sequence shown here is derived from an EMBL/GenBank/DDBJ whole genome shotgun (WGS) entry which is preliminary data.</text>
</comment>
<dbReference type="InterPro" id="IPR013497">
    <property type="entry name" value="Topo_IA_cen"/>
</dbReference>
<dbReference type="InterPro" id="IPR005738">
    <property type="entry name" value="TopoIII"/>
</dbReference>
<dbReference type="InterPro" id="IPR013825">
    <property type="entry name" value="Topo_IA_cen_sub2"/>
</dbReference>
<dbReference type="PANTHER" id="PTHR11390">
    <property type="entry name" value="PROKARYOTIC DNA TOPOISOMERASE"/>
    <property type="match status" value="1"/>
</dbReference>
<dbReference type="AlphaFoldDB" id="A0A7X1B161"/>
<gene>
    <name evidence="16" type="ORF">H5P30_17420</name>
</gene>
<keyword evidence="17" id="KW-1185">Reference proteome</keyword>
<feature type="domain" description="Toprim" evidence="14">
    <location>
        <begin position="2"/>
        <end position="135"/>
    </location>
</feature>
<dbReference type="PROSITE" id="PS50880">
    <property type="entry name" value="TOPRIM"/>
    <property type="match status" value="1"/>
</dbReference>
<dbReference type="EC" id="5.6.2.1" evidence="3"/>
<reference evidence="16 17" key="1">
    <citation type="submission" date="2020-07" db="EMBL/GenBank/DDBJ databases">
        <authorList>
            <person name="Feng X."/>
        </authorList>
    </citation>
    <scope>NUCLEOTIDE SEQUENCE [LARGE SCALE GENOMIC DNA]</scope>
    <source>
        <strain evidence="16 17">JCM14086</strain>
    </source>
</reference>
<evidence type="ECO:0000256" key="11">
    <source>
        <dbReference type="ARBA" id="ARBA00032235"/>
    </source>
</evidence>
<keyword evidence="4" id="KW-0479">Metal-binding</keyword>
<dbReference type="Gene3D" id="1.10.290.10">
    <property type="entry name" value="Topoisomerase I, domain 4"/>
    <property type="match status" value="1"/>
</dbReference>
<evidence type="ECO:0000256" key="10">
    <source>
        <dbReference type="ARBA" id="ARBA00031985"/>
    </source>
</evidence>
<feature type="domain" description="Topo IA-type catalytic" evidence="15">
    <location>
        <begin position="152"/>
        <end position="606"/>
    </location>
</feature>
<dbReference type="SMART" id="SM00436">
    <property type="entry name" value="TOP1Bc"/>
    <property type="match status" value="1"/>
</dbReference>
<dbReference type="InterPro" id="IPR013824">
    <property type="entry name" value="Topo_IA_cen_sub1"/>
</dbReference>
<dbReference type="SUPFAM" id="SSF56712">
    <property type="entry name" value="Prokaryotic type I DNA topoisomerase"/>
    <property type="match status" value="1"/>
</dbReference>
<comment type="catalytic activity">
    <reaction evidence="1">
        <text>ATP-independent breakage of single-stranded DNA, followed by passage and rejoining.</text>
        <dbReference type="EC" id="5.6.2.1"/>
    </reaction>
</comment>
<feature type="region of interest" description="Disordered" evidence="13">
    <location>
        <begin position="816"/>
        <end position="837"/>
    </location>
</feature>
<dbReference type="GO" id="GO:0046872">
    <property type="term" value="F:metal ion binding"/>
    <property type="evidence" value="ECO:0007669"/>
    <property type="project" value="UniProtKB-KW"/>
</dbReference>
<keyword evidence="8 16" id="KW-0413">Isomerase</keyword>
<keyword evidence="6" id="KW-0799">Topoisomerase</keyword>
<dbReference type="RefSeq" id="WP_185694188.1">
    <property type="nucleotide sequence ID" value="NZ_JACHVA010000127.1"/>
</dbReference>
<evidence type="ECO:0000256" key="1">
    <source>
        <dbReference type="ARBA" id="ARBA00000213"/>
    </source>
</evidence>
<dbReference type="GO" id="GO:0006310">
    <property type="term" value="P:DNA recombination"/>
    <property type="evidence" value="ECO:0007669"/>
    <property type="project" value="TreeGrafter"/>
</dbReference>
<dbReference type="InterPro" id="IPR034144">
    <property type="entry name" value="TOPRIM_TopoIII"/>
</dbReference>
<dbReference type="NCBIfam" id="NF006032">
    <property type="entry name" value="PRK08173.1"/>
    <property type="match status" value="1"/>
</dbReference>
<dbReference type="SMART" id="SM00493">
    <property type="entry name" value="TOPRIM"/>
    <property type="match status" value="1"/>
</dbReference>
<dbReference type="GO" id="GO:0006265">
    <property type="term" value="P:DNA topological change"/>
    <property type="evidence" value="ECO:0007669"/>
    <property type="project" value="InterPro"/>
</dbReference>
<evidence type="ECO:0000259" key="14">
    <source>
        <dbReference type="PROSITE" id="PS50880"/>
    </source>
</evidence>
<evidence type="ECO:0000256" key="13">
    <source>
        <dbReference type="SAM" id="MobiDB-lite"/>
    </source>
</evidence>
<dbReference type="CDD" id="cd00186">
    <property type="entry name" value="TOP1Ac"/>
    <property type="match status" value="1"/>
</dbReference>
<evidence type="ECO:0000256" key="7">
    <source>
        <dbReference type="ARBA" id="ARBA00023125"/>
    </source>
</evidence>
<dbReference type="GO" id="GO:0003917">
    <property type="term" value="F:DNA topoisomerase type I (single strand cut, ATP-independent) activity"/>
    <property type="evidence" value="ECO:0007669"/>
    <property type="project" value="UniProtKB-EC"/>
</dbReference>
<dbReference type="PROSITE" id="PS00396">
    <property type="entry name" value="TOPO_IA_1"/>
    <property type="match status" value="1"/>
</dbReference>
<evidence type="ECO:0000256" key="2">
    <source>
        <dbReference type="ARBA" id="ARBA00009446"/>
    </source>
</evidence>
<dbReference type="Gene3D" id="3.40.50.140">
    <property type="match status" value="1"/>
</dbReference>
<dbReference type="EMBL" id="JACHVA010000127">
    <property type="protein sequence ID" value="MBC2603564.1"/>
    <property type="molecule type" value="Genomic_DNA"/>
</dbReference>
<dbReference type="InterPro" id="IPR003602">
    <property type="entry name" value="Topo_IA_DNA-bd_dom"/>
</dbReference>
<dbReference type="Pfam" id="PF13342">
    <property type="entry name" value="Toprim_Crpt"/>
    <property type="match status" value="2"/>
</dbReference>
<evidence type="ECO:0000256" key="4">
    <source>
        <dbReference type="ARBA" id="ARBA00022723"/>
    </source>
</evidence>
<comment type="similarity">
    <text evidence="2">Belongs to the type IA topoisomerase family.</text>
</comment>
<keyword evidence="5" id="KW-0460">Magnesium</keyword>
<dbReference type="PANTHER" id="PTHR11390:SF21">
    <property type="entry name" value="DNA TOPOISOMERASE 3-ALPHA"/>
    <property type="match status" value="1"/>
</dbReference>
<keyword evidence="7" id="KW-0238">DNA-binding</keyword>
<dbReference type="Gene3D" id="2.70.20.10">
    <property type="entry name" value="Topoisomerase I, domain 3"/>
    <property type="match status" value="1"/>
</dbReference>
<dbReference type="GO" id="GO:0043597">
    <property type="term" value="C:cytoplasmic replication fork"/>
    <property type="evidence" value="ECO:0007669"/>
    <property type="project" value="TreeGrafter"/>
</dbReference>
<dbReference type="Pfam" id="PF01751">
    <property type="entry name" value="Toprim"/>
    <property type="match status" value="1"/>
</dbReference>
<protein>
    <recommendedName>
        <fullName evidence="3">DNA topoisomerase</fullName>
        <ecNumber evidence="3">5.6.2.1</ecNumber>
    </recommendedName>
    <alternativeName>
        <fullName evidence="12">Omega-protein</fullName>
    </alternativeName>
    <alternativeName>
        <fullName evidence="11">Relaxing enzyme</fullName>
    </alternativeName>
    <alternativeName>
        <fullName evidence="9">Swivelase</fullName>
    </alternativeName>
    <alternativeName>
        <fullName evidence="10">Untwisting enzyme</fullName>
    </alternativeName>
</protein>
<evidence type="ECO:0000259" key="15">
    <source>
        <dbReference type="PROSITE" id="PS52039"/>
    </source>
</evidence>
<evidence type="ECO:0000256" key="5">
    <source>
        <dbReference type="ARBA" id="ARBA00022842"/>
    </source>
</evidence>
<dbReference type="GO" id="GO:0003677">
    <property type="term" value="F:DNA binding"/>
    <property type="evidence" value="ECO:0007669"/>
    <property type="project" value="UniProtKB-KW"/>
</dbReference>
<proteinExistence type="inferred from homology"/>
<evidence type="ECO:0000256" key="3">
    <source>
        <dbReference type="ARBA" id="ARBA00012891"/>
    </source>
</evidence>